<accession>A0A2K5APH9</accession>
<gene>
    <name evidence="1" type="ORF">NCAV_0367</name>
</gene>
<reference evidence="2" key="1">
    <citation type="submission" date="2018-01" db="EMBL/GenBank/DDBJ databases">
        <authorList>
            <person name="Kerou L M."/>
        </authorList>
    </citation>
    <scope>NUCLEOTIDE SEQUENCE [LARGE SCALE GENOMIC DNA]</scope>
    <source>
        <strain evidence="2">SCU2</strain>
    </source>
</reference>
<name>A0A2K5APH9_9ARCH</name>
<evidence type="ECO:0008006" key="3">
    <source>
        <dbReference type="Google" id="ProtNLM"/>
    </source>
</evidence>
<sequence length="87" mass="10443">MDRNMKRRRRRRRKGMLEELLSKAIHADDINAYTVVYRDKDMLKELSLDEFLKLSENFQSIPASRIVYVKKYGNEVYSSSRARVEQE</sequence>
<dbReference type="AlphaFoldDB" id="A0A2K5APH9"/>
<evidence type="ECO:0000313" key="2">
    <source>
        <dbReference type="Proteomes" id="UP000236248"/>
    </source>
</evidence>
<protein>
    <recommendedName>
        <fullName evidence="3">DUF504 domain-containing protein</fullName>
    </recommendedName>
</protein>
<dbReference type="Proteomes" id="UP000236248">
    <property type="component" value="Chromosome NCAV"/>
</dbReference>
<dbReference type="KEGG" id="ncv:NCAV_0367"/>
<evidence type="ECO:0000313" key="1">
    <source>
        <dbReference type="EMBL" id="SPC33561.1"/>
    </source>
</evidence>
<organism evidence="1 2">
    <name type="scientific">Candidatus Nitrosocaldus cavascurensis</name>
    <dbReference type="NCBI Taxonomy" id="2058097"/>
    <lineage>
        <taxon>Archaea</taxon>
        <taxon>Nitrososphaerota</taxon>
        <taxon>Nitrososphaeria</taxon>
        <taxon>Candidatus Nitrosocaldales</taxon>
        <taxon>Candidatus Nitrosocaldaceae</taxon>
        <taxon>Candidatus Nitrosocaldus</taxon>
    </lineage>
</organism>
<keyword evidence="2" id="KW-1185">Reference proteome</keyword>
<dbReference type="EMBL" id="LT981265">
    <property type="protein sequence ID" value="SPC33561.1"/>
    <property type="molecule type" value="Genomic_DNA"/>
</dbReference>
<proteinExistence type="predicted"/>